<sequence length="130" mass="14753">MTLKRLESAQQHGKLILINDNTRPHVAQSVKGTLKDFKWEVLLPPIILSRHRSIGLSPLPVDGTWAVLPESRRARKATKKVEDEELQALLDEDDAQTQEKLSDYLNINRQAVSLRLHAMGKIRNNASQIE</sequence>
<evidence type="ECO:0000313" key="2">
    <source>
        <dbReference type="Proteomes" id="UP001235939"/>
    </source>
</evidence>
<reference evidence="1 2" key="1">
    <citation type="submission" date="2022-01" db="EMBL/GenBank/DDBJ databases">
        <title>A chromosomal length assembly of Cordylochernes scorpioides.</title>
        <authorList>
            <person name="Zeh D."/>
            <person name="Zeh J."/>
        </authorList>
    </citation>
    <scope>NUCLEOTIDE SEQUENCE [LARGE SCALE GENOMIC DNA]</scope>
    <source>
        <strain evidence="1">IN4F17</strain>
        <tissue evidence="1">Whole Body</tissue>
    </source>
</reference>
<dbReference type="EMBL" id="CP092866">
    <property type="protein sequence ID" value="UYV66940.1"/>
    <property type="molecule type" value="Genomic_DNA"/>
</dbReference>
<accession>A0ABY6KDN9</accession>
<keyword evidence="2" id="KW-1185">Reference proteome</keyword>
<name>A0ABY6KDN9_9ARAC</name>
<proteinExistence type="predicted"/>
<dbReference type="Proteomes" id="UP001235939">
    <property type="component" value="Chromosome 04"/>
</dbReference>
<protein>
    <submittedName>
        <fullName evidence="1">CNOT6L</fullName>
    </submittedName>
</protein>
<evidence type="ECO:0000313" key="1">
    <source>
        <dbReference type="EMBL" id="UYV66940.1"/>
    </source>
</evidence>
<organism evidence="1 2">
    <name type="scientific">Cordylochernes scorpioides</name>
    <dbReference type="NCBI Taxonomy" id="51811"/>
    <lineage>
        <taxon>Eukaryota</taxon>
        <taxon>Metazoa</taxon>
        <taxon>Ecdysozoa</taxon>
        <taxon>Arthropoda</taxon>
        <taxon>Chelicerata</taxon>
        <taxon>Arachnida</taxon>
        <taxon>Pseudoscorpiones</taxon>
        <taxon>Cheliferoidea</taxon>
        <taxon>Chernetidae</taxon>
        <taxon>Cordylochernes</taxon>
    </lineage>
</organism>
<dbReference type="Gene3D" id="1.10.10.10">
    <property type="entry name" value="Winged helix-like DNA-binding domain superfamily/Winged helix DNA-binding domain"/>
    <property type="match status" value="1"/>
</dbReference>
<dbReference type="InterPro" id="IPR036388">
    <property type="entry name" value="WH-like_DNA-bd_sf"/>
</dbReference>
<gene>
    <name evidence="1" type="ORF">LAZ67_4003390</name>
</gene>